<accession>A0A840AXL9</accession>
<dbReference type="Pfam" id="PF13377">
    <property type="entry name" value="Peripla_BP_3"/>
    <property type="match status" value="1"/>
</dbReference>
<evidence type="ECO:0000256" key="2">
    <source>
        <dbReference type="ARBA" id="ARBA00023125"/>
    </source>
</evidence>
<proteinExistence type="predicted"/>
<dbReference type="InterPro" id="IPR028082">
    <property type="entry name" value="Peripla_BP_I"/>
</dbReference>
<dbReference type="Pfam" id="PF00356">
    <property type="entry name" value="LacI"/>
    <property type="match status" value="1"/>
</dbReference>
<keyword evidence="2 5" id="KW-0238">DNA-binding</keyword>
<dbReference type="Proteomes" id="UP000553963">
    <property type="component" value="Unassembled WGS sequence"/>
</dbReference>
<dbReference type="PANTHER" id="PTHR30146:SF155">
    <property type="entry name" value="ALANINE RACEMASE"/>
    <property type="match status" value="1"/>
</dbReference>
<dbReference type="GO" id="GO:0000976">
    <property type="term" value="F:transcription cis-regulatory region binding"/>
    <property type="evidence" value="ECO:0007669"/>
    <property type="project" value="TreeGrafter"/>
</dbReference>
<keyword evidence="1" id="KW-0805">Transcription regulation</keyword>
<dbReference type="AlphaFoldDB" id="A0A840AXL9"/>
<keyword evidence="3" id="KW-0804">Transcription</keyword>
<name>A0A840AXL9_9HYPH</name>
<dbReference type="CDD" id="cd01392">
    <property type="entry name" value="HTH_LacI"/>
    <property type="match status" value="1"/>
</dbReference>
<gene>
    <name evidence="5" type="ORF">GGR25_004624</name>
</gene>
<dbReference type="Gene3D" id="1.10.260.40">
    <property type="entry name" value="lambda repressor-like DNA-binding domains"/>
    <property type="match status" value="1"/>
</dbReference>
<dbReference type="SMART" id="SM00354">
    <property type="entry name" value="HTH_LACI"/>
    <property type="match status" value="1"/>
</dbReference>
<reference evidence="5 6" key="1">
    <citation type="submission" date="2020-08" db="EMBL/GenBank/DDBJ databases">
        <title>Genomic Encyclopedia of Type Strains, Phase IV (KMG-IV): sequencing the most valuable type-strain genomes for metagenomic binning, comparative biology and taxonomic classification.</title>
        <authorList>
            <person name="Goeker M."/>
        </authorList>
    </citation>
    <scope>NUCLEOTIDE SEQUENCE [LARGE SCALE GENOMIC DNA]</scope>
    <source>
        <strain evidence="5 6">DSM 25966</strain>
    </source>
</reference>
<evidence type="ECO:0000256" key="1">
    <source>
        <dbReference type="ARBA" id="ARBA00023015"/>
    </source>
</evidence>
<dbReference type="GO" id="GO:0003700">
    <property type="term" value="F:DNA-binding transcription factor activity"/>
    <property type="evidence" value="ECO:0007669"/>
    <property type="project" value="TreeGrafter"/>
</dbReference>
<dbReference type="SUPFAM" id="SSF47413">
    <property type="entry name" value="lambda repressor-like DNA-binding domains"/>
    <property type="match status" value="1"/>
</dbReference>
<dbReference type="PROSITE" id="PS50932">
    <property type="entry name" value="HTH_LACI_2"/>
    <property type="match status" value="1"/>
</dbReference>
<comment type="caution">
    <text evidence="5">The sequence shown here is derived from an EMBL/GenBank/DDBJ whole genome shotgun (WGS) entry which is preliminary data.</text>
</comment>
<feature type="domain" description="HTH lacI-type" evidence="4">
    <location>
        <begin position="1"/>
        <end position="55"/>
    </location>
</feature>
<dbReference type="Gene3D" id="3.40.50.2300">
    <property type="match status" value="2"/>
</dbReference>
<dbReference type="RefSeq" id="WP_183401191.1">
    <property type="nucleotide sequence ID" value="NZ_JACIDS010000006.1"/>
</dbReference>
<dbReference type="CDD" id="cd20010">
    <property type="entry name" value="PBP1_AglR-like"/>
    <property type="match status" value="1"/>
</dbReference>
<sequence>MSIRELAQHLNISIGTVSRALNGRSDVNPETRKRVFEAAAKFGYVPNQSGRSLRQGTTNAIGFMIEMNSETSLHGDTFFMSVFAGVQSVFKAHHLDLVVLLCPFDDDPYEHLRRVVSRRFVDGLFISATQRHDQRIDYLIEREIPFMALGRSLSGGSHPWIDLDFEGVATAAVDRLVARGHRRIGLVKPASELNLGYVFAEAYHAALVRHGIRPDPDLVVRADQTSEEGGYGAMGRLLALDERPSAVMLVNEIMAIGAYRRLHDAGLQAGRDVAVIGFRQSPQARFLSPTLTCFDVSLFDLGCRLATGLLATMPAYRDLYPVGLVQDIWPMTLVPGESDPPLLV</sequence>
<dbReference type="SUPFAM" id="SSF53822">
    <property type="entry name" value="Periplasmic binding protein-like I"/>
    <property type="match status" value="1"/>
</dbReference>
<dbReference type="InterPro" id="IPR046335">
    <property type="entry name" value="LacI/GalR-like_sensor"/>
</dbReference>
<dbReference type="InterPro" id="IPR000843">
    <property type="entry name" value="HTH_LacI"/>
</dbReference>
<keyword evidence="6" id="KW-1185">Reference proteome</keyword>
<organism evidence="5 6">
    <name type="scientific">Kaistia hirudinis</name>
    <dbReference type="NCBI Taxonomy" id="1293440"/>
    <lineage>
        <taxon>Bacteria</taxon>
        <taxon>Pseudomonadati</taxon>
        <taxon>Pseudomonadota</taxon>
        <taxon>Alphaproteobacteria</taxon>
        <taxon>Hyphomicrobiales</taxon>
        <taxon>Kaistiaceae</taxon>
        <taxon>Kaistia</taxon>
    </lineage>
</organism>
<dbReference type="EMBL" id="JACIDS010000006">
    <property type="protein sequence ID" value="MBB3933551.1"/>
    <property type="molecule type" value="Genomic_DNA"/>
</dbReference>
<evidence type="ECO:0000313" key="5">
    <source>
        <dbReference type="EMBL" id="MBB3933551.1"/>
    </source>
</evidence>
<dbReference type="PANTHER" id="PTHR30146">
    <property type="entry name" value="LACI-RELATED TRANSCRIPTIONAL REPRESSOR"/>
    <property type="match status" value="1"/>
</dbReference>
<evidence type="ECO:0000256" key="3">
    <source>
        <dbReference type="ARBA" id="ARBA00023163"/>
    </source>
</evidence>
<dbReference type="InterPro" id="IPR010982">
    <property type="entry name" value="Lambda_DNA-bd_dom_sf"/>
</dbReference>
<evidence type="ECO:0000313" key="6">
    <source>
        <dbReference type="Proteomes" id="UP000553963"/>
    </source>
</evidence>
<protein>
    <submittedName>
        <fullName evidence="5">DNA-binding LacI/PurR family transcriptional regulator</fullName>
    </submittedName>
</protein>
<evidence type="ECO:0000259" key="4">
    <source>
        <dbReference type="PROSITE" id="PS50932"/>
    </source>
</evidence>